<evidence type="ECO:0000259" key="2">
    <source>
        <dbReference type="Pfam" id="PF13193"/>
    </source>
</evidence>
<dbReference type="EMBL" id="CP042306">
    <property type="protein sequence ID" value="QDZ06230.1"/>
    <property type="molecule type" value="Genomic_DNA"/>
</dbReference>
<dbReference type="InterPro" id="IPR020845">
    <property type="entry name" value="AMP-binding_CS"/>
</dbReference>
<dbReference type="NCBIfam" id="NF005863">
    <property type="entry name" value="PRK07798.1"/>
    <property type="match status" value="1"/>
</dbReference>
<dbReference type="InterPro" id="IPR000873">
    <property type="entry name" value="AMP-dep_synth/lig_dom"/>
</dbReference>
<dbReference type="InterPro" id="IPR025110">
    <property type="entry name" value="AMP-bd_C"/>
</dbReference>
<gene>
    <name evidence="3" type="ORF">FPZ24_01035</name>
</gene>
<dbReference type="Pfam" id="PF00501">
    <property type="entry name" value="AMP-binding"/>
    <property type="match status" value="1"/>
</dbReference>
<keyword evidence="4" id="KW-1185">Reference proteome</keyword>
<dbReference type="InterPro" id="IPR042099">
    <property type="entry name" value="ANL_N_sf"/>
</dbReference>
<evidence type="ECO:0000313" key="4">
    <source>
        <dbReference type="Proteomes" id="UP000315673"/>
    </source>
</evidence>
<dbReference type="Pfam" id="PF13193">
    <property type="entry name" value="AMP-binding_C"/>
    <property type="match status" value="1"/>
</dbReference>
<feature type="domain" description="AMP-binding enzyme C-terminal" evidence="2">
    <location>
        <begin position="447"/>
        <end position="522"/>
    </location>
</feature>
<dbReference type="InterPro" id="IPR045851">
    <property type="entry name" value="AMP-bd_C_sf"/>
</dbReference>
<proteinExistence type="predicted"/>
<dbReference type="KEGG" id="spai:FPZ24_01035"/>
<protein>
    <submittedName>
        <fullName evidence="3">Acyl-CoA synthetase</fullName>
    </submittedName>
</protein>
<dbReference type="Gene3D" id="3.40.50.12780">
    <property type="entry name" value="N-terminal domain of ligase-like"/>
    <property type="match status" value="1"/>
</dbReference>
<dbReference type="PANTHER" id="PTHR43767">
    <property type="entry name" value="LONG-CHAIN-FATTY-ACID--COA LIGASE"/>
    <property type="match status" value="1"/>
</dbReference>
<dbReference type="InterPro" id="IPR050237">
    <property type="entry name" value="ATP-dep_AMP-bd_enzyme"/>
</dbReference>
<dbReference type="SUPFAM" id="SSF56801">
    <property type="entry name" value="Acetyl-CoA synthetase-like"/>
    <property type="match status" value="1"/>
</dbReference>
<dbReference type="OrthoDB" id="7415522at2"/>
<dbReference type="RefSeq" id="WP_146569314.1">
    <property type="nucleotide sequence ID" value="NZ_CP042306.1"/>
</dbReference>
<dbReference type="GO" id="GO:0016878">
    <property type="term" value="F:acid-thiol ligase activity"/>
    <property type="evidence" value="ECO:0007669"/>
    <property type="project" value="UniProtKB-ARBA"/>
</dbReference>
<reference evidence="3 4" key="1">
    <citation type="submission" date="2019-07" db="EMBL/GenBank/DDBJ databases">
        <title>Full genome sequence of Sphingomonas sp. 4R-6-7(HKS19).</title>
        <authorList>
            <person name="Im W.-T."/>
        </authorList>
    </citation>
    <scope>NUCLEOTIDE SEQUENCE [LARGE SCALE GENOMIC DNA]</scope>
    <source>
        <strain evidence="3 4">HKS19</strain>
    </source>
</reference>
<dbReference type="AlphaFoldDB" id="A0A5B8LGI7"/>
<dbReference type="PANTHER" id="PTHR43767:SF1">
    <property type="entry name" value="NONRIBOSOMAL PEPTIDE SYNTHASE PES1 (EUROFUNG)-RELATED"/>
    <property type="match status" value="1"/>
</dbReference>
<sequence>MTAWTYANIWESVAAAVPDQPAIVQGERVVSFAEFEAQADALATHLLAAGLQQQAKVAVYATNCPEFLVAYYAAFKAGLAPFNVNYRYGPEEVRYLLDNGDAEAVVFESGFASILDPIRAAMPGVKSWIAIGADPPAWAENFAALAARVPAERPTIAPWGRHNEDLLLIFTGGTTGMPKAVMWQQGDLMAKGGYGSNPLLGVGPMSAPEEAGPRAAASPIKPRSLIAPPLMHATGLIGAFTAISSGGAVVLLPHGKFDPEEVWAAVERWRVTRMTIVGQPFAQPLLEALDANPGRWDLSSLFIIGSSGAMWNRENKLGLIRHIPQVNLMDSYSSSEAFGMGISTTNAQGESATATFALGPDCAIFTEDGRRVEPGSGESGRLAVGGYIPLGYYKDPVKSAQTFPTYEGQRWSMPGDWASVDADGTVRILGRGSQCINTGGEKVFPEEVEEALKRHPGVRDAAVTGVPDARFGERIVALVEPHAGQSPDETDLRDHVKSQLATYKAPRHVLVVDSVARAPNGKLDYKAIKERAMAAFGEQAA</sequence>
<dbReference type="PROSITE" id="PS00455">
    <property type="entry name" value="AMP_BINDING"/>
    <property type="match status" value="1"/>
</dbReference>
<accession>A0A5B8LGI7</accession>
<feature type="domain" description="AMP-dependent synthetase/ligase" evidence="1">
    <location>
        <begin position="11"/>
        <end position="387"/>
    </location>
</feature>
<dbReference type="Proteomes" id="UP000315673">
    <property type="component" value="Chromosome"/>
</dbReference>
<organism evidence="3 4">
    <name type="scientific">Sphingomonas panacisoli</name>
    <dbReference type="NCBI Taxonomy" id="1813879"/>
    <lineage>
        <taxon>Bacteria</taxon>
        <taxon>Pseudomonadati</taxon>
        <taxon>Pseudomonadota</taxon>
        <taxon>Alphaproteobacteria</taxon>
        <taxon>Sphingomonadales</taxon>
        <taxon>Sphingomonadaceae</taxon>
        <taxon>Sphingomonas</taxon>
    </lineage>
</organism>
<evidence type="ECO:0000259" key="1">
    <source>
        <dbReference type="Pfam" id="PF00501"/>
    </source>
</evidence>
<evidence type="ECO:0000313" key="3">
    <source>
        <dbReference type="EMBL" id="QDZ06230.1"/>
    </source>
</evidence>
<dbReference type="Gene3D" id="3.30.300.30">
    <property type="match status" value="1"/>
</dbReference>
<name>A0A5B8LGI7_9SPHN</name>